<sequence>MIFNTGAALLDTIVLSVVSKESQGTYGYKITQDVRIALDVSESTLYPVLRRLLKDNCLETYDQECGGRNRRYYKITAEGKAQLEMYRSEWHEYVQKINTIIEGAL</sequence>
<dbReference type="Gene3D" id="1.10.10.10">
    <property type="entry name" value="Winged helix-like DNA-binding domain superfamily/Winged helix DNA-binding domain"/>
    <property type="match status" value="1"/>
</dbReference>
<name>A0A1I0H1T0_9FIRM</name>
<evidence type="ECO:0000313" key="2">
    <source>
        <dbReference type="EMBL" id="GFI40910.1"/>
    </source>
</evidence>
<keyword evidence="4" id="KW-1185">Reference proteome</keyword>
<dbReference type="GeneID" id="78289238"/>
<organism evidence="3 4">
    <name type="scientific">Thomasclavelia cocleata</name>
    <dbReference type="NCBI Taxonomy" id="69824"/>
    <lineage>
        <taxon>Bacteria</taxon>
        <taxon>Bacillati</taxon>
        <taxon>Bacillota</taxon>
        <taxon>Erysipelotrichia</taxon>
        <taxon>Erysipelotrichales</taxon>
        <taxon>Coprobacillaceae</taxon>
        <taxon>Thomasclavelia</taxon>
    </lineage>
</organism>
<dbReference type="RefSeq" id="WP_092356018.1">
    <property type="nucleotide sequence ID" value="NZ_BLMI01000107.1"/>
</dbReference>
<dbReference type="EMBL" id="FOIN01000039">
    <property type="protein sequence ID" value="SET76747.1"/>
    <property type="molecule type" value="Genomic_DNA"/>
</dbReference>
<dbReference type="SUPFAM" id="SSF46785">
    <property type="entry name" value="Winged helix' DNA-binding domain"/>
    <property type="match status" value="1"/>
</dbReference>
<evidence type="ECO:0000313" key="4">
    <source>
        <dbReference type="Proteomes" id="UP000198558"/>
    </source>
</evidence>
<dbReference type="Proteomes" id="UP000490821">
    <property type="component" value="Unassembled WGS sequence"/>
</dbReference>
<feature type="domain" description="Transcription regulator PadR N-terminal" evidence="1">
    <location>
        <begin position="14"/>
        <end position="84"/>
    </location>
</feature>
<dbReference type="InterPro" id="IPR052509">
    <property type="entry name" value="Metal_resp_DNA-bind_regulator"/>
</dbReference>
<dbReference type="InterPro" id="IPR036390">
    <property type="entry name" value="WH_DNA-bd_sf"/>
</dbReference>
<dbReference type="PANTHER" id="PTHR33169">
    <property type="entry name" value="PADR-FAMILY TRANSCRIPTIONAL REGULATOR"/>
    <property type="match status" value="1"/>
</dbReference>
<gene>
    <name evidence="2" type="ORF">IMSAGC017_00950</name>
    <name evidence="3" type="ORF">SAMN04489758_1393</name>
</gene>
<reference evidence="3" key="2">
    <citation type="submission" date="2016-10" db="EMBL/GenBank/DDBJ databases">
        <authorList>
            <person name="de Groot N.N."/>
        </authorList>
    </citation>
    <scope>NUCLEOTIDE SEQUENCE [LARGE SCALE GENOMIC DNA]</scope>
    <source>
        <strain evidence="3">DSM 1551</strain>
    </source>
</reference>
<dbReference type="Proteomes" id="UP000198558">
    <property type="component" value="Unassembled WGS sequence"/>
</dbReference>
<protein>
    <submittedName>
        <fullName evidence="3">Transcriptional regulator, PadR family</fullName>
    </submittedName>
</protein>
<reference evidence="4" key="1">
    <citation type="submission" date="2016-10" db="EMBL/GenBank/DDBJ databases">
        <authorList>
            <person name="Varghese N."/>
            <person name="Submissions S."/>
        </authorList>
    </citation>
    <scope>NUCLEOTIDE SEQUENCE [LARGE SCALE GENOMIC DNA]</scope>
    <source>
        <strain evidence="4">DSM 1551</strain>
    </source>
</reference>
<dbReference type="InterPro" id="IPR005149">
    <property type="entry name" value="Tscrpt_reg_PadR_N"/>
</dbReference>
<dbReference type="OrthoDB" id="9808017at2"/>
<dbReference type="EMBL" id="BLMI01000107">
    <property type="protein sequence ID" value="GFI40910.1"/>
    <property type="molecule type" value="Genomic_DNA"/>
</dbReference>
<dbReference type="PANTHER" id="PTHR33169:SF14">
    <property type="entry name" value="TRANSCRIPTIONAL REGULATOR RV3488"/>
    <property type="match status" value="1"/>
</dbReference>
<dbReference type="InterPro" id="IPR036388">
    <property type="entry name" value="WH-like_DNA-bd_sf"/>
</dbReference>
<evidence type="ECO:0000313" key="3">
    <source>
        <dbReference type="EMBL" id="SET76747.1"/>
    </source>
</evidence>
<evidence type="ECO:0000313" key="5">
    <source>
        <dbReference type="Proteomes" id="UP000490821"/>
    </source>
</evidence>
<proteinExistence type="predicted"/>
<dbReference type="AlphaFoldDB" id="A0A1I0H1T0"/>
<reference evidence="2 5" key="3">
    <citation type="journal article" date="2020" name="Microbiome">
        <title>Single-cell genomics of uncultured bacteria reveals dietary fiber responders in the mouse gut microbiota.</title>
        <authorList>
            <person name="Chijiiwa R."/>
            <person name="Hosokawa M."/>
            <person name="Kogawa M."/>
            <person name="Nishikawa Y."/>
            <person name="Ide K."/>
            <person name="Sakanashi C."/>
            <person name="Takahashi K."/>
            <person name="Takeyama H."/>
        </authorList>
    </citation>
    <scope>NUCLEOTIDE SEQUENCE [LARGE SCALE GENOMIC DNA]</scope>
    <source>
        <strain evidence="2">IMSAGC_017</strain>
    </source>
</reference>
<evidence type="ECO:0000259" key="1">
    <source>
        <dbReference type="Pfam" id="PF03551"/>
    </source>
</evidence>
<accession>A0A1I0H1T0</accession>
<dbReference type="Pfam" id="PF03551">
    <property type="entry name" value="PadR"/>
    <property type="match status" value="1"/>
</dbReference>